<comment type="similarity">
    <text evidence="2">Belongs to the metallo-beta-lactamase superfamily.</text>
</comment>
<evidence type="ECO:0000256" key="5">
    <source>
        <dbReference type="ARBA" id="ARBA00022833"/>
    </source>
</evidence>
<keyword evidence="5" id="KW-0862">Zinc</keyword>
<organism evidence="7 8">
    <name type="scientific">Erythrobacter westpacificensis</name>
    <dbReference type="NCBI Taxonomy" id="1055231"/>
    <lineage>
        <taxon>Bacteria</taxon>
        <taxon>Pseudomonadati</taxon>
        <taxon>Pseudomonadota</taxon>
        <taxon>Alphaproteobacteria</taxon>
        <taxon>Sphingomonadales</taxon>
        <taxon>Erythrobacteraceae</taxon>
        <taxon>Erythrobacter/Porphyrobacter group</taxon>
        <taxon>Erythrobacter</taxon>
    </lineage>
</organism>
<evidence type="ECO:0000256" key="3">
    <source>
        <dbReference type="ARBA" id="ARBA00022723"/>
    </source>
</evidence>
<evidence type="ECO:0000256" key="2">
    <source>
        <dbReference type="ARBA" id="ARBA00007749"/>
    </source>
</evidence>
<comment type="cofactor">
    <cofactor evidence="1">
        <name>Zn(2+)</name>
        <dbReference type="ChEBI" id="CHEBI:29105"/>
    </cofactor>
</comment>
<dbReference type="Proteomes" id="UP001500518">
    <property type="component" value="Unassembled WGS sequence"/>
</dbReference>
<dbReference type="PANTHER" id="PTHR42978:SF2">
    <property type="entry name" value="102 KBASES UNSTABLE REGION: FROM 1 TO 119443"/>
    <property type="match status" value="1"/>
</dbReference>
<evidence type="ECO:0000313" key="8">
    <source>
        <dbReference type="Proteomes" id="UP001500518"/>
    </source>
</evidence>
<dbReference type="InterPro" id="IPR051013">
    <property type="entry name" value="MBL_superfamily_lactonases"/>
</dbReference>
<gene>
    <name evidence="7" type="ORF">GCM10023208_07000</name>
</gene>
<dbReference type="Gene3D" id="3.60.15.10">
    <property type="entry name" value="Ribonuclease Z/Hydroxyacylglutathione hydrolase-like"/>
    <property type="match status" value="1"/>
</dbReference>
<dbReference type="SUPFAM" id="SSF56281">
    <property type="entry name" value="Metallo-hydrolase/oxidoreductase"/>
    <property type="match status" value="1"/>
</dbReference>
<evidence type="ECO:0000256" key="4">
    <source>
        <dbReference type="ARBA" id="ARBA00022801"/>
    </source>
</evidence>
<keyword evidence="8" id="KW-1185">Reference proteome</keyword>
<protein>
    <recommendedName>
        <fullName evidence="6">Metallo-beta-lactamase domain-containing protein</fullName>
    </recommendedName>
</protein>
<evidence type="ECO:0000313" key="7">
    <source>
        <dbReference type="EMBL" id="GAA5049072.1"/>
    </source>
</evidence>
<comment type="caution">
    <text evidence="7">The sequence shown here is derived from an EMBL/GenBank/DDBJ whole genome shotgun (WGS) entry which is preliminary data.</text>
</comment>
<evidence type="ECO:0000259" key="6">
    <source>
        <dbReference type="SMART" id="SM00849"/>
    </source>
</evidence>
<dbReference type="EMBL" id="BAABHV010000005">
    <property type="protein sequence ID" value="GAA5049072.1"/>
    <property type="molecule type" value="Genomic_DNA"/>
</dbReference>
<feature type="domain" description="Metallo-beta-lactamase" evidence="6">
    <location>
        <begin position="28"/>
        <end position="194"/>
    </location>
</feature>
<accession>A0ABP9K110</accession>
<dbReference type="Pfam" id="PF00753">
    <property type="entry name" value="Lactamase_B"/>
    <property type="match status" value="1"/>
</dbReference>
<keyword evidence="4" id="KW-0378">Hydrolase</keyword>
<keyword evidence="3" id="KW-0479">Metal-binding</keyword>
<dbReference type="SMART" id="SM00849">
    <property type="entry name" value="Lactamase_B"/>
    <property type="match status" value="1"/>
</dbReference>
<sequence length="235" mass="26227">MEKSLQSPDQAEIDAAFGTMAGLATPDFKAGEEIASRLQNFGIDPQKVDFLINSHLHLDHCGGNASIPNARLVIQKREWEAGAVPELIAENHLIPRQYDLGHDRLEIDGEHDLFGDGSVLLLPTYGHTPGHQSMRVRLPDGDVMLTADACYIREALDGMVLPDPTVVRQADEMRKNFERLREYERNGTMLILGHDPQQWKLLNSGPIEEITSAKVMQSRQLAKPNRQEVKAHPLA</sequence>
<evidence type="ECO:0000256" key="1">
    <source>
        <dbReference type="ARBA" id="ARBA00001947"/>
    </source>
</evidence>
<proteinExistence type="inferred from homology"/>
<dbReference type="InterPro" id="IPR001279">
    <property type="entry name" value="Metallo-B-lactamas"/>
</dbReference>
<dbReference type="CDD" id="cd07729">
    <property type="entry name" value="AHL_lactonase_MBL-fold"/>
    <property type="match status" value="1"/>
</dbReference>
<dbReference type="PANTHER" id="PTHR42978">
    <property type="entry name" value="QUORUM-QUENCHING LACTONASE YTNP-RELATED-RELATED"/>
    <property type="match status" value="1"/>
</dbReference>
<dbReference type="InterPro" id="IPR036866">
    <property type="entry name" value="RibonucZ/Hydroxyglut_hydro"/>
</dbReference>
<reference evidence="8" key="1">
    <citation type="journal article" date="2019" name="Int. J. Syst. Evol. Microbiol.">
        <title>The Global Catalogue of Microorganisms (GCM) 10K type strain sequencing project: providing services to taxonomists for standard genome sequencing and annotation.</title>
        <authorList>
            <consortium name="The Broad Institute Genomics Platform"/>
            <consortium name="The Broad Institute Genome Sequencing Center for Infectious Disease"/>
            <person name="Wu L."/>
            <person name="Ma J."/>
        </authorList>
    </citation>
    <scope>NUCLEOTIDE SEQUENCE [LARGE SCALE GENOMIC DNA]</scope>
    <source>
        <strain evidence="8">JCM 18014</strain>
    </source>
</reference>
<name>A0ABP9K110_9SPHN</name>